<dbReference type="EMBL" id="CM001402">
    <property type="protein sequence ID" value="EHO42669.1"/>
    <property type="molecule type" value="Genomic_DNA"/>
</dbReference>
<dbReference type="InParanoid" id="H1XTA2"/>
<dbReference type="OrthoDB" id="37622at2"/>
<dbReference type="eggNOG" id="COG1324">
    <property type="taxonomic scope" value="Bacteria"/>
</dbReference>
<dbReference type="Pfam" id="PF03091">
    <property type="entry name" value="CutA1"/>
    <property type="match status" value="1"/>
</dbReference>
<dbReference type="AlphaFoldDB" id="H1XTA2"/>
<dbReference type="Gene3D" id="3.30.70.120">
    <property type="match status" value="1"/>
</dbReference>
<dbReference type="RefSeq" id="WP_006930025.1">
    <property type="nucleotide sequence ID" value="NZ_CM001402.1"/>
</dbReference>
<dbReference type="PaxDb" id="880073-Calab_3063"/>
<comment type="similarity">
    <text evidence="1">Belongs to the CutA family.</text>
</comment>
<proteinExistence type="inferred from homology"/>
<dbReference type="STRING" id="880073.Cabys_1936"/>
<sequence length="104" mass="11829">MEIVVFCTTPDTKTAEAIAQKLVENGLAACCNLIPGLTSIYTWKGKVQKDAEVLMMIKTDDRQYQKLEQTIKELHPYEVPEVIALDIKRGSKDYLKWIQEVVSL</sequence>
<dbReference type="FunCoup" id="H1XTA2">
    <property type="interactions" value="170"/>
</dbReference>
<protein>
    <submittedName>
        <fullName evidence="2">CutA1 divalent ion tolerance protein</fullName>
    </submittedName>
</protein>
<dbReference type="HOGENOM" id="CLU_098807_3_0_0"/>
<accession>H1XTA2</accession>
<dbReference type="SUPFAM" id="SSF54913">
    <property type="entry name" value="GlnB-like"/>
    <property type="match status" value="1"/>
</dbReference>
<dbReference type="InterPro" id="IPR011322">
    <property type="entry name" value="N-reg_PII-like_a/b"/>
</dbReference>
<name>H1XTA2_CALAY</name>
<dbReference type="InterPro" id="IPR015867">
    <property type="entry name" value="N-reg_PII/ATP_PRibTrfase_C"/>
</dbReference>
<dbReference type="Proteomes" id="UP000004671">
    <property type="component" value="Chromosome"/>
</dbReference>
<dbReference type="InterPro" id="IPR004323">
    <property type="entry name" value="Ion_tolerance_CutA"/>
</dbReference>
<evidence type="ECO:0000313" key="3">
    <source>
        <dbReference type="Proteomes" id="UP000004671"/>
    </source>
</evidence>
<gene>
    <name evidence="2" type="ORF">Calab_3063</name>
</gene>
<dbReference type="PANTHER" id="PTHR23419">
    <property type="entry name" value="DIVALENT CATION TOLERANCE CUTA-RELATED"/>
    <property type="match status" value="1"/>
</dbReference>
<organism evidence="2 3">
    <name type="scientific">Caldithrix abyssi DSM 13497</name>
    <dbReference type="NCBI Taxonomy" id="880073"/>
    <lineage>
        <taxon>Bacteria</taxon>
        <taxon>Pseudomonadati</taxon>
        <taxon>Calditrichota</taxon>
        <taxon>Calditrichia</taxon>
        <taxon>Calditrichales</taxon>
        <taxon>Calditrichaceae</taxon>
        <taxon>Caldithrix</taxon>
    </lineage>
</organism>
<dbReference type="InterPro" id="IPR053426">
    <property type="entry name" value="CutA_tolerance"/>
</dbReference>
<reference evidence="2 3" key="1">
    <citation type="submission" date="2011-09" db="EMBL/GenBank/DDBJ databases">
        <title>The permanent draft genome of Caldithrix abyssi DSM 13497.</title>
        <authorList>
            <consortium name="US DOE Joint Genome Institute (JGI-PGF)"/>
            <person name="Lucas S."/>
            <person name="Han J."/>
            <person name="Lapidus A."/>
            <person name="Bruce D."/>
            <person name="Goodwin L."/>
            <person name="Pitluck S."/>
            <person name="Peters L."/>
            <person name="Kyrpides N."/>
            <person name="Mavromatis K."/>
            <person name="Ivanova N."/>
            <person name="Mikhailova N."/>
            <person name="Chertkov O."/>
            <person name="Detter J.C."/>
            <person name="Tapia R."/>
            <person name="Han C."/>
            <person name="Land M."/>
            <person name="Hauser L."/>
            <person name="Markowitz V."/>
            <person name="Cheng J.-F."/>
            <person name="Hugenholtz P."/>
            <person name="Woyke T."/>
            <person name="Wu D."/>
            <person name="Spring S."/>
            <person name="Brambilla E."/>
            <person name="Klenk H.-P."/>
            <person name="Eisen J.A."/>
        </authorList>
    </citation>
    <scope>NUCLEOTIDE SEQUENCE [LARGE SCALE GENOMIC DNA]</scope>
    <source>
        <strain evidence="2 3">DSM 13497</strain>
    </source>
</reference>
<dbReference type="GO" id="GO:0005507">
    <property type="term" value="F:copper ion binding"/>
    <property type="evidence" value="ECO:0007669"/>
    <property type="project" value="TreeGrafter"/>
</dbReference>
<evidence type="ECO:0000313" key="2">
    <source>
        <dbReference type="EMBL" id="EHO42669.1"/>
    </source>
</evidence>
<dbReference type="NCBIfam" id="NF041095">
    <property type="entry name" value="dival_cat_tol_CutA"/>
    <property type="match status" value="1"/>
</dbReference>
<keyword evidence="3" id="KW-1185">Reference proteome</keyword>
<evidence type="ECO:0000256" key="1">
    <source>
        <dbReference type="ARBA" id="ARBA00010169"/>
    </source>
</evidence>
<dbReference type="GO" id="GO:0010038">
    <property type="term" value="P:response to metal ion"/>
    <property type="evidence" value="ECO:0007669"/>
    <property type="project" value="InterPro"/>
</dbReference>
<dbReference type="PANTHER" id="PTHR23419:SF8">
    <property type="entry name" value="FI09726P"/>
    <property type="match status" value="1"/>
</dbReference>